<dbReference type="GeneID" id="13540495"/>
<dbReference type="EMBL" id="DS178279">
    <property type="protein sequence ID" value="EHS63054.1"/>
    <property type="molecule type" value="Genomic_DNA"/>
</dbReference>
<keyword evidence="4" id="KW-1185">Reference proteome</keyword>
<dbReference type="NCBIfam" id="TIGR00087">
    <property type="entry name" value="surE"/>
    <property type="match status" value="1"/>
</dbReference>
<dbReference type="Pfam" id="PF01975">
    <property type="entry name" value="SurE"/>
    <property type="match status" value="1"/>
</dbReference>
<proteinExistence type="predicted"/>
<evidence type="ECO:0000313" key="3">
    <source>
        <dbReference type="EMBL" id="EHS63054.1"/>
    </source>
</evidence>
<evidence type="ECO:0000259" key="2">
    <source>
        <dbReference type="Pfam" id="PF01975"/>
    </source>
</evidence>
<protein>
    <recommendedName>
        <fullName evidence="2">Survival protein SurE-like phosphatase/nucleotidase domain-containing protein</fullName>
    </recommendedName>
</protein>
<organism evidence="3 4">
    <name type="scientific">Puccinia graminis f. sp. tritici (strain CRL 75-36-700-3 / race SCCL)</name>
    <name type="common">Black stem rust fungus</name>
    <dbReference type="NCBI Taxonomy" id="418459"/>
    <lineage>
        <taxon>Eukaryota</taxon>
        <taxon>Fungi</taxon>
        <taxon>Dikarya</taxon>
        <taxon>Basidiomycota</taxon>
        <taxon>Pucciniomycotina</taxon>
        <taxon>Pucciniomycetes</taxon>
        <taxon>Pucciniales</taxon>
        <taxon>Pucciniaceae</taxon>
        <taxon>Puccinia</taxon>
    </lineage>
</organism>
<dbReference type="AlphaFoldDB" id="H6QR72"/>
<dbReference type="PANTHER" id="PTHR47551">
    <property type="entry name" value="TUBULIN--TYROSINE LIGASE PBY1-RELATED"/>
    <property type="match status" value="1"/>
</dbReference>
<feature type="region of interest" description="Disordered" evidence="1">
    <location>
        <begin position="125"/>
        <end position="145"/>
    </location>
</feature>
<dbReference type="PANTHER" id="PTHR47551:SF1">
    <property type="entry name" value="TUBULIN--TYROSINE LIGASE PBY1-RELATED"/>
    <property type="match status" value="1"/>
</dbReference>
<feature type="domain" description="Survival protein SurE-like phosphatase/nucleotidase" evidence="2">
    <location>
        <begin position="62"/>
        <end position="282"/>
    </location>
</feature>
<sequence length="402" mass="43819">MCGDTWRSWDVTFCTCQESVTFLVWPREEGELDDRSRDFPGRTVQCLLPQHEAAQKCQRYCLVTNDDGPCSEDESPFIYSFSELLIAEFLGSERSKLKVVIPDSQASWIGKSYLIKNKLTVVDYDPSTRTKSTDPSSTGPTALPDNPWKLVSGTPASCSNLGLFNLFPSQIDLVISGPNYGRNTSSAFSLSSGTVGAAMDAALSNHRAIALSYGIFERPISDGLLKAANQLAVKIIRELWKTGFGQPGDPNYPDLYSVNIPLVPAILNEPKVMWTTESRTRYARLFLPATDGSKSEPTQPAEIDEAASHLQDLHSNDPCGSNPKISKPLHGPLEFVFKPDISALIDPNAPGLLEGSDAWALNRGFATVTPLCAAFKPAPRPPIPDPTQSASTTDHGDSVWKL</sequence>
<name>H6QR72_PUCGT</name>
<dbReference type="InterPro" id="IPR036523">
    <property type="entry name" value="SurE-like_sf"/>
</dbReference>
<dbReference type="VEuPathDB" id="FungiDB:PGTG_21394"/>
<dbReference type="RefSeq" id="XP_003889984.1">
    <property type="nucleotide sequence ID" value="XM_003889935.1"/>
</dbReference>
<accession>H6QR72</accession>
<dbReference type="eggNOG" id="KOG2157">
    <property type="taxonomic scope" value="Eukaryota"/>
</dbReference>
<dbReference type="InParanoid" id="H6QR72"/>
<reference evidence="4" key="1">
    <citation type="journal article" date="2011" name="Proc. Natl. Acad. Sci. U.S.A.">
        <title>Obligate biotrophy features unraveled by the genomic analysis of rust fungi.</title>
        <authorList>
            <person name="Duplessis S."/>
            <person name="Cuomo C.A."/>
            <person name="Lin Y.-C."/>
            <person name="Aerts A."/>
            <person name="Tisserant E."/>
            <person name="Veneault-Fourrey C."/>
            <person name="Joly D.L."/>
            <person name="Hacquard S."/>
            <person name="Amselem J."/>
            <person name="Cantarel B.L."/>
            <person name="Chiu R."/>
            <person name="Coutinho P.M."/>
            <person name="Feau N."/>
            <person name="Field M."/>
            <person name="Frey P."/>
            <person name="Gelhaye E."/>
            <person name="Goldberg J."/>
            <person name="Grabherr M.G."/>
            <person name="Kodira C.D."/>
            <person name="Kohler A."/>
            <person name="Kuees U."/>
            <person name="Lindquist E.A."/>
            <person name="Lucas S.M."/>
            <person name="Mago R."/>
            <person name="Mauceli E."/>
            <person name="Morin E."/>
            <person name="Murat C."/>
            <person name="Pangilinan J.L."/>
            <person name="Park R."/>
            <person name="Pearson M."/>
            <person name="Quesneville H."/>
            <person name="Rouhier N."/>
            <person name="Sakthikumar S."/>
            <person name="Salamov A.A."/>
            <person name="Schmutz J."/>
            <person name="Selles B."/>
            <person name="Shapiro H."/>
            <person name="Tanguay P."/>
            <person name="Tuskan G.A."/>
            <person name="Henrissat B."/>
            <person name="Van de Peer Y."/>
            <person name="Rouze P."/>
            <person name="Ellis J.G."/>
            <person name="Dodds P.N."/>
            <person name="Schein J.E."/>
            <person name="Zhong S."/>
            <person name="Hamelin R.C."/>
            <person name="Grigoriev I.V."/>
            <person name="Szabo L.J."/>
            <person name="Martin F."/>
        </authorList>
    </citation>
    <scope>NUCLEOTIDE SEQUENCE [LARGE SCALE GENOMIC DNA]</scope>
    <source>
        <strain evidence="4">CRL 75-36-700-3 / race SCCL</strain>
    </source>
</reference>
<dbReference type="Gene3D" id="3.40.1210.10">
    <property type="entry name" value="Survival protein SurE-like phosphatase/nucleotidase"/>
    <property type="match status" value="1"/>
</dbReference>
<dbReference type="HOGENOM" id="CLU_049222_2_0_1"/>
<dbReference type="KEGG" id="pgr:PGTG_21394"/>
<dbReference type="STRING" id="418459.H6QR72"/>
<dbReference type="GO" id="GO:0016787">
    <property type="term" value="F:hydrolase activity"/>
    <property type="evidence" value="ECO:0007669"/>
    <property type="project" value="InterPro"/>
</dbReference>
<dbReference type="Proteomes" id="UP000008783">
    <property type="component" value="Unassembled WGS sequence"/>
</dbReference>
<dbReference type="InterPro" id="IPR027746">
    <property type="entry name" value="TTL"/>
</dbReference>
<dbReference type="InterPro" id="IPR002828">
    <property type="entry name" value="SurE-like_Pase/nucleotidase"/>
</dbReference>
<evidence type="ECO:0000256" key="1">
    <source>
        <dbReference type="SAM" id="MobiDB-lite"/>
    </source>
</evidence>
<feature type="region of interest" description="Disordered" evidence="1">
    <location>
        <begin position="377"/>
        <end position="402"/>
    </location>
</feature>
<gene>
    <name evidence="3" type="ORF">PGTG_21394</name>
</gene>
<dbReference type="OrthoDB" id="202825at2759"/>
<evidence type="ECO:0000313" key="4">
    <source>
        <dbReference type="Proteomes" id="UP000008783"/>
    </source>
</evidence>
<dbReference type="SUPFAM" id="SSF64167">
    <property type="entry name" value="SurE-like"/>
    <property type="match status" value="1"/>
</dbReference>